<evidence type="ECO:0000256" key="1">
    <source>
        <dbReference type="ARBA" id="ARBA00022679"/>
    </source>
</evidence>
<dbReference type="Gene3D" id="3.40.50.150">
    <property type="entry name" value="Vaccinia Virus protein VP39"/>
    <property type="match status" value="1"/>
</dbReference>
<dbReference type="EMBL" id="DSBW01000144">
    <property type="protein sequence ID" value="HED31338.1"/>
    <property type="molecule type" value="Genomic_DNA"/>
</dbReference>
<dbReference type="SUPFAM" id="SSF53335">
    <property type="entry name" value="S-adenosyl-L-methionine-dependent methyltransferases"/>
    <property type="match status" value="1"/>
</dbReference>
<proteinExistence type="predicted"/>
<name>A0A831SSK5_PROAE</name>
<gene>
    <name evidence="2" type="ORF">ENN50_06615</name>
</gene>
<organism evidence="2">
    <name type="scientific">Prosthecochloris aestuarii</name>
    <dbReference type="NCBI Taxonomy" id="1102"/>
    <lineage>
        <taxon>Bacteria</taxon>
        <taxon>Pseudomonadati</taxon>
        <taxon>Chlorobiota</taxon>
        <taxon>Chlorobiia</taxon>
        <taxon>Chlorobiales</taxon>
        <taxon>Chlorobiaceae</taxon>
        <taxon>Prosthecochloris</taxon>
    </lineage>
</organism>
<dbReference type="Proteomes" id="UP000886335">
    <property type="component" value="Unassembled WGS sequence"/>
</dbReference>
<dbReference type="GO" id="GO:0032259">
    <property type="term" value="P:methylation"/>
    <property type="evidence" value="ECO:0007669"/>
    <property type="project" value="UniProtKB-KW"/>
</dbReference>
<dbReference type="AlphaFoldDB" id="A0A831SSK5"/>
<dbReference type="PANTHER" id="PTHR43861:SF3">
    <property type="entry name" value="PUTATIVE (AFU_ORTHOLOGUE AFUA_2G14390)-RELATED"/>
    <property type="match status" value="1"/>
</dbReference>
<comment type="caution">
    <text evidence="2">The sequence shown here is derived from an EMBL/GenBank/DDBJ whole genome shotgun (WGS) entry which is preliminary data.</text>
</comment>
<accession>A0A831SSK5</accession>
<dbReference type="GO" id="GO:0008168">
    <property type="term" value="F:methyltransferase activity"/>
    <property type="evidence" value="ECO:0007669"/>
    <property type="project" value="UniProtKB-KW"/>
</dbReference>
<keyword evidence="1" id="KW-0808">Transferase</keyword>
<dbReference type="CDD" id="cd02440">
    <property type="entry name" value="AdoMet_MTases"/>
    <property type="match status" value="1"/>
</dbReference>
<dbReference type="InterPro" id="IPR029063">
    <property type="entry name" value="SAM-dependent_MTases_sf"/>
</dbReference>
<protein>
    <submittedName>
        <fullName evidence="2">Methyltransferase domain-containing protein</fullName>
    </submittedName>
</protein>
<keyword evidence="2" id="KW-0489">Methyltransferase</keyword>
<reference evidence="2" key="1">
    <citation type="journal article" date="2020" name="mSystems">
        <title>Genome- and Community-Level Interaction Insights into Carbon Utilization and Element Cycling Functions of Hydrothermarchaeota in Hydrothermal Sediment.</title>
        <authorList>
            <person name="Zhou Z."/>
            <person name="Liu Y."/>
            <person name="Xu W."/>
            <person name="Pan J."/>
            <person name="Luo Z.H."/>
            <person name="Li M."/>
        </authorList>
    </citation>
    <scope>NUCLEOTIDE SEQUENCE [LARGE SCALE GENOMIC DNA]</scope>
    <source>
        <strain evidence="2">SpSt-1181</strain>
    </source>
</reference>
<sequence>MHTASSGGFDQRAETWDNAPRRVRLARDVMNALERQLPVNAGWNVLEAGAGTGLVTIPLSRKVGKITAIDTSREMLKELEKKCLESAITNITTCHSGITEALDSACIHPPFDCVVSSMMLHHLPDTSAAVRAMASLLSPGGYIAIADLDSEDGFFHDDGNTDVHHGFRRSSITALLENSGFSDITTGTAARIGKTNRAGIDKTYTVFLATGHLCKP</sequence>
<evidence type="ECO:0000313" key="2">
    <source>
        <dbReference type="EMBL" id="HED31338.1"/>
    </source>
</evidence>
<dbReference type="Pfam" id="PF13489">
    <property type="entry name" value="Methyltransf_23"/>
    <property type="match status" value="1"/>
</dbReference>
<dbReference type="PANTHER" id="PTHR43861">
    <property type="entry name" value="TRANS-ACONITATE 2-METHYLTRANSFERASE-RELATED"/>
    <property type="match status" value="1"/>
</dbReference>